<dbReference type="GO" id="GO:0045332">
    <property type="term" value="P:phospholipid translocation"/>
    <property type="evidence" value="ECO:0007669"/>
    <property type="project" value="TreeGrafter"/>
</dbReference>
<gene>
    <name evidence="3" type="ORF">HKW66_Vig0097200</name>
</gene>
<dbReference type="GO" id="GO:0005829">
    <property type="term" value="C:cytosol"/>
    <property type="evidence" value="ECO:0007669"/>
    <property type="project" value="TreeGrafter"/>
</dbReference>
<reference evidence="3 4" key="1">
    <citation type="submission" date="2020-05" db="EMBL/GenBank/DDBJ databases">
        <title>Vigna angularis (adzuki bean) Var. LongXiaoDou No. 4 denovo assembly.</title>
        <authorList>
            <person name="Xiang H."/>
        </authorList>
    </citation>
    <scope>NUCLEOTIDE SEQUENCE [LARGE SCALE GENOMIC DNA]</scope>
    <source>
        <tissue evidence="3">Leaf</tissue>
    </source>
</reference>
<dbReference type="PROSITE" id="PS51808">
    <property type="entry name" value="CHCH"/>
    <property type="match status" value="1"/>
</dbReference>
<protein>
    <submittedName>
        <fullName evidence="3">Uncharacterized protein</fullName>
    </submittedName>
</protein>
<dbReference type="Pfam" id="PF05254">
    <property type="entry name" value="UPF0203"/>
    <property type="match status" value="1"/>
</dbReference>
<evidence type="ECO:0000256" key="1">
    <source>
        <dbReference type="ARBA" id="ARBA00006196"/>
    </source>
</evidence>
<sequence length="149" mass="17231">MLKCTSSHWYFHEMREKKASKSLSSTSLCATLRDAYHNCFNRWYAEKFMKGHWDKQDCVSEWQKYRECLSQHLEDKHLIGFLQAEGIVQDSGVTSQFKKGPRQWSLHSSVGCQVTGLVDRALNVSRSIVVLPICGVYGVECPYLCFRQD</sequence>
<keyword evidence="2" id="KW-1015">Disulfide bond</keyword>
<dbReference type="GO" id="GO:0005758">
    <property type="term" value="C:mitochondrial intermembrane space"/>
    <property type="evidence" value="ECO:0007669"/>
    <property type="project" value="TreeGrafter"/>
</dbReference>
<dbReference type="AlphaFoldDB" id="A0A8T0KL41"/>
<name>A0A8T0KL41_PHAAN</name>
<dbReference type="PANTHER" id="PTHR46403">
    <property type="entry name" value="TP53-REGULATED INHIBITOR OF APOPTOSIS 1"/>
    <property type="match status" value="1"/>
</dbReference>
<comment type="similarity">
    <text evidence="1">Belongs to the TRIAP1/MDM35 family.</text>
</comment>
<evidence type="ECO:0000313" key="3">
    <source>
        <dbReference type="EMBL" id="KAG2400426.1"/>
    </source>
</evidence>
<evidence type="ECO:0000313" key="4">
    <source>
        <dbReference type="Proteomes" id="UP000743370"/>
    </source>
</evidence>
<dbReference type="EMBL" id="JABFOF010000004">
    <property type="protein sequence ID" value="KAG2400426.1"/>
    <property type="molecule type" value="Genomic_DNA"/>
</dbReference>
<proteinExistence type="inferred from homology"/>
<comment type="caution">
    <text evidence="3">The sequence shown here is derived from an EMBL/GenBank/DDBJ whole genome shotgun (WGS) entry which is preliminary data.</text>
</comment>
<dbReference type="PANTHER" id="PTHR46403:SF1">
    <property type="entry name" value="TP53-REGULATED INHIBITOR OF APOPTOSIS 1"/>
    <property type="match status" value="1"/>
</dbReference>
<accession>A0A8T0KL41</accession>
<evidence type="ECO:0000256" key="2">
    <source>
        <dbReference type="ARBA" id="ARBA00023157"/>
    </source>
</evidence>
<dbReference type="Proteomes" id="UP000743370">
    <property type="component" value="Unassembled WGS sequence"/>
</dbReference>
<organism evidence="3 4">
    <name type="scientific">Phaseolus angularis</name>
    <name type="common">Azuki bean</name>
    <name type="synonym">Vigna angularis</name>
    <dbReference type="NCBI Taxonomy" id="3914"/>
    <lineage>
        <taxon>Eukaryota</taxon>
        <taxon>Viridiplantae</taxon>
        <taxon>Streptophyta</taxon>
        <taxon>Embryophyta</taxon>
        <taxon>Tracheophyta</taxon>
        <taxon>Spermatophyta</taxon>
        <taxon>Magnoliopsida</taxon>
        <taxon>eudicotyledons</taxon>
        <taxon>Gunneridae</taxon>
        <taxon>Pentapetalae</taxon>
        <taxon>rosids</taxon>
        <taxon>fabids</taxon>
        <taxon>Fabales</taxon>
        <taxon>Fabaceae</taxon>
        <taxon>Papilionoideae</taxon>
        <taxon>50 kb inversion clade</taxon>
        <taxon>NPAAA clade</taxon>
        <taxon>indigoferoid/millettioid clade</taxon>
        <taxon>Phaseoleae</taxon>
        <taxon>Vigna</taxon>
    </lineage>
</organism>
<dbReference type="GO" id="GO:1990050">
    <property type="term" value="F:phosphatidic acid transfer activity"/>
    <property type="evidence" value="ECO:0007669"/>
    <property type="project" value="TreeGrafter"/>
</dbReference>
<dbReference type="GO" id="GO:0005634">
    <property type="term" value="C:nucleus"/>
    <property type="evidence" value="ECO:0007669"/>
    <property type="project" value="TreeGrafter"/>
</dbReference>
<dbReference type="InterPro" id="IPR007918">
    <property type="entry name" value="MDM35_apoptosis"/>
</dbReference>